<dbReference type="EC" id="2.3.2.31" evidence="2"/>
<sequence>MSDDDYEYEYSDDEGEYEYSDDEEDNDDEMDWNPPSTSGIAFENPNAAPTLFVAQKGICISRAEDIVPEMQRRIREVTEILDIPKAAAAILLREHKWSKEHLFEVYYADADDILKKHGIFNRCNPRDPMKTSPDDFCPICYDDMSERPSMSMPCGHEFHMDCWKEFCVNAIEQEGPSCVYATCPDASCKEVVTEVEVRKAAPDYLDRFQTYQLRNFVESNTLTRWCPGAGCDRIACAATASAMEQEGSVANCDSCGSSFCMVCGEEPHAPSGCKELATWTEKCRNESETANWILANTKSCPKCSSRIEKNQGCNHITCQRCKYEFCWICCGDWASHGAGSGGYYHCNKYDPKKTTSSDNSDAARAKRELDRYLHYYKRYHAHSEAQKFAKKQLKETESRMVLLQESSKNSQWTDVEFLKTANEQLVECRKVLKYTYVYAYYMNPDQKMQRERFEHHQEMLEKFTESLSEQSEKPLDQMDRTVVINQTRVVDKFTKSVLQYVKEGLDD</sequence>
<protein>
    <recommendedName>
        <fullName evidence="2">RBR-type E3 ubiquitin transferase</fullName>
        <ecNumber evidence="2">2.3.2.31</ecNumber>
    </recommendedName>
</protein>
<dbReference type="Gene3D" id="1.20.120.1750">
    <property type="match status" value="1"/>
</dbReference>
<dbReference type="PROSITE" id="PS50089">
    <property type="entry name" value="ZF_RING_2"/>
    <property type="match status" value="1"/>
</dbReference>
<dbReference type="PANTHER" id="PTHR11685">
    <property type="entry name" value="RBR FAMILY RING FINGER AND IBR DOMAIN-CONTAINING"/>
    <property type="match status" value="1"/>
</dbReference>
<evidence type="ECO:0000256" key="9">
    <source>
        <dbReference type="PROSITE-ProRule" id="PRU00175"/>
    </source>
</evidence>
<dbReference type="Pfam" id="PF01485">
    <property type="entry name" value="IBR"/>
    <property type="match status" value="1"/>
</dbReference>
<feature type="region of interest" description="Disordered" evidence="10">
    <location>
        <begin position="1"/>
        <end position="38"/>
    </location>
</feature>
<evidence type="ECO:0000256" key="7">
    <source>
        <dbReference type="ARBA" id="ARBA00022786"/>
    </source>
</evidence>
<keyword evidence="5" id="KW-0677">Repeat</keyword>
<dbReference type="InterPro" id="IPR031127">
    <property type="entry name" value="E3_UB_ligase_RBR"/>
</dbReference>
<evidence type="ECO:0000256" key="1">
    <source>
        <dbReference type="ARBA" id="ARBA00001798"/>
    </source>
</evidence>
<evidence type="ECO:0000256" key="5">
    <source>
        <dbReference type="ARBA" id="ARBA00022737"/>
    </source>
</evidence>
<dbReference type="InterPro" id="IPR048962">
    <property type="entry name" value="ARIH1-like_UBL"/>
</dbReference>
<feature type="domain" description="RING-type" evidence="11">
    <location>
        <begin position="137"/>
        <end position="178"/>
    </location>
</feature>
<feature type="domain" description="RING-type" evidence="12">
    <location>
        <begin position="133"/>
        <end position="350"/>
    </location>
</feature>
<dbReference type="InterPro" id="IPR002867">
    <property type="entry name" value="IBR_dom"/>
</dbReference>
<dbReference type="InterPro" id="IPR045840">
    <property type="entry name" value="Ariadne"/>
</dbReference>
<dbReference type="InterPro" id="IPR001841">
    <property type="entry name" value="Znf_RING"/>
</dbReference>
<dbReference type="GO" id="GO:0016567">
    <property type="term" value="P:protein ubiquitination"/>
    <property type="evidence" value="ECO:0007669"/>
    <property type="project" value="InterPro"/>
</dbReference>
<name>A0A7S4ASH7_9STRA</name>
<evidence type="ECO:0000256" key="2">
    <source>
        <dbReference type="ARBA" id="ARBA00012251"/>
    </source>
</evidence>
<keyword evidence="3" id="KW-0808">Transferase</keyword>
<dbReference type="CDD" id="cd20360">
    <property type="entry name" value="Rcat_RBR_TRIAD1"/>
    <property type="match status" value="1"/>
</dbReference>
<evidence type="ECO:0000256" key="6">
    <source>
        <dbReference type="ARBA" id="ARBA00022771"/>
    </source>
</evidence>
<evidence type="ECO:0000259" key="12">
    <source>
        <dbReference type="PROSITE" id="PS51873"/>
    </source>
</evidence>
<evidence type="ECO:0000256" key="8">
    <source>
        <dbReference type="ARBA" id="ARBA00022833"/>
    </source>
</evidence>
<proteinExistence type="predicted"/>
<dbReference type="Pfam" id="PF19422">
    <property type="entry name" value="Ariadne"/>
    <property type="match status" value="1"/>
</dbReference>
<dbReference type="Pfam" id="PF22191">
    <property type="entry name" value="IBR_1"/>
    <property type="match status" value="1"/>
</dbReference>
<keyword evidence="8" id="KW-0862">Zinc</keyword>
<reference evidence="13" key="1">
    <citation type="submission" date="2021-01" db="EMBL/GenBank/DDBJ databases">
        <authorList>
            <person name="Corre E."/>
            <person name="Pelletier E."/>
            <person name="Niang G."/>
            <person name="Scheremetjew M."/>
            <person name="Finn R."/>
            <person name="Kale V."/>
            <person name="Holt S."/>
            <person name="Cochrane G."/>
            <person name="Meng A."/>
            <person name="Brown T."/>
            <person name="Cohen L."/>
        </authorList>
    </citation>
    <scope>NUCLEOTIDE SEQUENCE</scope>
    <source>
        <strain evidence="13">10249 10 AB</strain>
    </source>
</reference>
<dbReference type="AlphaFoldDB" id="A0A7S4ASH7"/>
<comment type="catalytic activity">
    <reaction evidence="1">
        <text>[E2 ubiquitin-conjugating enzyme]-S-ubiquitinyl-L-cysteine + [acceptor protein]-L-lysine = [E2 ubiquitin-conjugating enzyme]-L-cysteine + [acceptor protein]-N(6)-ubiquitinyl-L-lysine.</text>
        <dbReference type="EC" id="2.3.2.31"/>
    </reaction>
</comment>
<dbReference type="GO" id="GO:0008270">
    <property type="term" value="F:zinc ion binding"/>
    <property type="evidence" value="ECO:0007669"/>
    <property type="project" value="UniProtKB-KW"/>
</dbReference>
<evidence type="ECO:0000256" key="4">
    <source>
        <dbReference type="ARBA" id="ARBA00022723"/>
    </source>
</evidence>
<accession>A0A7S4ASH7</accession>
<dbReference type="PROSITE" id="PS51873">
    <property type="entry name" value="TRIAD"/>
    <property type="match status" value="1"/>
</dbReference>
<organism evidence="13">
    <name type="scientific">Pseudo-nitzschia australis</name>
    <dbReference type="NCBI Taxonomy" id="44445"/>
    <lineage>
        <taxon>Eukaryota</taxon>
        <taxon>Sar</taxon>
        <taxon>Stramenopiles</taxon>
        <taxon>Ochrophyta</taxon>
        <taxon>Bacillariophyta</taxon>
        <taxon>Bacillariophyceae</taxon>
        <taxon>Bacillariophycidae</taxon>
        <taxon>Bacillariales</taxon>
        <taxon>Bacillariaceae</taxon>
        <taxon>Pseudo-nitzschia</taxon>
    </lineage>
</organism>
<gene>
    <name evidence="13" type="ORF">PAUS00366_LOCUS18176</name>
</gene>
<dbReference type="EMBL" id="HBIX01026699">
    <property type="protein sequence ID" value="CAE0725419.1"/>
    <property type="molecule type" value="Transcribed_RNA"/>
</dbReference>
<dbReference type="SUPFAM" id="SSF57850">
    <property type="entry name" value="RING/U-box"/>
    <property type="match status" value="3"/>
</dbReference>
<evidence type="ECO:0000256" key="3">
    <source>
        <dbReference type="ARBA" id="ARBA00022679"/>
    </source>
</evidence>
<evidence type="ECO:0000259" key="11">
    <source>
        <dbReference type="PROSITE" id="PS50089"/>
    </source>
</evidence>
<dbReference type="InterPro" id="IPR044066">
    <property type="entry name" value="TRIAD_supradom"/>
</dbReference>
<evidence type="ECO:0000313" key="13">
    <source>
        <dbReference type="EMBL" id="CAE0725419.1"/>
    </source>
</evidence>
<dbReference type="InterPro" id="IPR047556">
    <property type="entry name" value="Rcat_RBR_TRIAD1"/>
</dbReference>
<evidence type="ECO:0000256" key="10">
    <source>
        <dbReference type="SAM" id="MobiDB-lite"/>
    </source>
</evidence>
<feature type="compositionally biased region" description="Acidic residues" evidence="10">
    <location>
        <begin position="1"/>
        <end position="31"/>
    </location>
</feature>
<dbReference type="GO" id="GO:0061630">
    <property type="term" value="F:ubiquitin protein ligase activity"/>
    <property type="evidence" value="ECO:0007669"/>
    <property type="project" value="UniProtKB-EC"/>
</dbReference>
<dbReference type="Gene3D" id="3.30.40.10">
    <property type="entry name" value="Zinc/RING finger domain, C3HC4 (zinc finger)"/>
    <property type="match status" value="1"/>
</dbReference>
<dbReference type="FunFam" id="1.20.120.1750:FF:000002">
    <property type="entry name" value="RBR-type E3 ubiquitin transferase"/>
    <property type="match status" value="1"/>
</dbReference>
<keyword evidence="6 9" id="KW-0863">Zinc-finger</keyword>
<dbReference type="SMART" id="SM00647">
    <property type="entry name" value="IBR"/>
    <property type="match status" value="2"/>
</dbReference>
<dbReference type="Pfam" id="PF21235">
    <property type="entry name" value="UBA_ARI1"/>
    <property type="match status" value="1"/>
</dbReference>
<dbReference type="InterPro" id="IPR013083">
    <property type="entry name" value="Znf_RING/FYVE/PHD"/>
</dbReference>
<keyword evidence="7" id="KW-0833">Ubl conjugation pathway</keyword>
<keyword evidence="4" id="KW-0479">Metal-binding</keyword>